<reference evidence="2 3" key="1">
    <citation type="journal article" date="2014" name="BMC Genomics">
        <title>Genome sequencing of four Aureobasidium pullulans varieties: biotechnological potential, stress tolerance, and description of new species.</title>
        <authorList>
            <person name="Gostin Ar C."/>
            <person name="Ohm R.A."/>
            <person name="Kogej T."/>
            <person name="Sonjak S."/>
            <person name="Turk M."/>
            <person name="Zajc J."/>
            <person name="Zalar P."/>
            <person name="Grube M."/>
            <person name="Sun H."/>
            <person name="Han J."/>
            <person name="Sharma A."/>
            <person name="Chiniquy J."/>
            <person name="Ngan C.Y."/>
            <person name="Lipzen A."/>
            <person name="Barry K."/>
            <person name="Grigoriev I.V."/>
            <person name="Gunde-Cimerman N."/>
        </authorList>
    </citation>
    <scope>NUCLEOTIDE SEQUENCE [LARGE SCALE GENOMIC DNA]</scope>
    <source>
        <strain evidence="2 3">CBS 110374</strain>
    </source>
</reference>
<accession>A0A074VLH8</accession>
<proteinExistence type="predicted"/>
<dbReference type="RefSeq" id="XP_040875540.1">
    <property type="nucleotide sequence ID" value="XM_041023500.1"/>
</dbReference>
<feature type="region of interest" description="Disordered" evidence="1">
    <location>
        <begin position="170"/>
        <end position="192"/>
    </location>
</feature>
<protein>
    <submittedName>
        <fullName evidence="2">Uncharacterized protein</fullName>
    </submittedName>
</protein>
<dbReference type="EMBL" id="KL584854">
    <property type="protein sequence ID" value="KEQ58517.1"/>
    <property type="molecule type" value="Genomic_DNA"/>
</dbReference>
<evidence type="ECO:0000313" key="2">
    <source>
        <dbReference type="EMBL" id="KEQ58517.1"/>
    </source>
</evidence>
<sequence>MGRPRKRKLGDSEQSAIAIQEARQQTSRAGSSTFDSAIQFDPLVDQINFSEMDLPSLDTINDNSLLTASAIESLPAQSCACLSSIYLTLDNLRSMDTIDFPSSLHCLRDALHTSKLCIDCQVCPSQYLTATQNAQLLGTLLLSMSERYNRILKVIASETTRAENTGQMKTLHIGSPEPSKPRHENVGGIDSNDPLVLELPPTEWRKLARKVVQAEIYGTSDAGRISFMSVLTRLEERQARWHTMEPTEDCPDPDRRRHDMHDHNNNPMCLMLARQAKKQVNLLDFD</sequence>
<dbReference type="Proteomes" id="UP000030672">
    <property type="component" value="Unassembled WGS sequence"/>
</dbReference>
<dbReference type="GeneID" id="63916873"/>
<gene>
    <name evidence="2" type="ORF">M437DRAFT_59003</name>
</gene>
<name>A0A074VLH8_AURM1</name>
<dbReference type="HOGENOM" id="CLU_026660_2_0_1"/>
<dbReference type="AlphaFoldDB" id="A0A074VLH8"/>
<keyword evidence="3" id="KW-1185">Reference proteome</keyword>
<organism evidence="2 3">
    <name type="scientific">Aureobasidium melanogenum (strain CBS 110374)</name>
    <name type="common">Aureobasidium pullulans var. melanogenum</name>
    <dbReference type="NCBI Taxonomy" id="1043003"/>
    <lineage>
        <taxon>Eukaryota</taxon>
        <taxon>Fungi</taxon>
        <taxon>Dikarya</taxon>
        <taxon>Ascomycota</taxon>
        <taxon>Pezizomycotina</taxon>
        <taxon>Dothideomycetes</taxon>
        <taxon>Dothideomycetidae</taxon>
        <taxon>Dothideales</taxon>
        <taxon>Saccotheciaceae</taxon>
        <taxon>Aureobasidium</taxon>
    </lineage>
</organism>
<evidence type="ECO:0000256" key="1">
    <source>
        <dbReference type="SAM" id="MobiDB-lite"/>
    </source>
</evidence>
<evidence type="ECO:0000313" key="3">
    <source>
        <dbReference type="Proteomes" id="UP000030672"/>
    </source>
</evidence>